<accession>A0AAV7GAL8</accession>
<protein>
    <submittedName>
        <fullName evidence="3">Uncharacterized protein</fullName>
    </submittedName>
</protein>
<dbReference type="AlphaFoldDB" id="A0AAV7GAL8"/>
<comment type="caution">
    <text evidence="3">The sequence shown here is derived from an EMBL/GenBank/DDBJ whole genome shotgun (WGS) entry which is preliminary data.</text>
</comment>
<sequence>MGRAALGLRMGLVGRGRFFLLLVIRPGAEGLRSHGGGALYGTRACGGRGNREEAGGVGEIQTGLSAAEGKGGDVVRPGGHLRGREGA</sequence>
<keyword evidence="4" id="KW-1185">Reference proteome</keyword>
<feature type="signal peptide" evidence="2">
    <location>
        <begin position="1"/>
        <end position="30"/>
    </location>
</feature>
<feature type="region of interest" description="Disordered" evidence="1">
    <location>
        <begin position="62"/>
        <end position="87"/>
    </location>
</feature>
<organism evidence="3 4">
    <name type="scientific">Dendrobium chrysotoxum</name>
    <name type="common">Orchid</name>
    <dbReference type="NCBI Taxonomy" id="161865"/>
    <lineage>
        <taxon>Eukaryota</taxon>
        <taxon>Viridiplantae</taxon>
        <taxon>Streptophyta</taxon>
        <taxon>Embryophyta</taxon>
        <taxon>Tracheophyta</taxon>
        <taxon>Spermatophyta</taxon>
        <taxon>Magnoliopsida</taxon>
        <taxon>Liliopsida</taxon>
        <taxon>Asparagales</taxon>
        <taxon>Orchidaceae</taxon>
        <taxon>Epidendroideae</taxon>
        <taxon>Malaxideae</taxon>
        <taxon>Dendrobiinae</taxon>
        <taxon>Dendrobium</taxon>
    </lineage>
</organism>
<dbReference type="Proteomes" id="UP000775213">
    <property type="component" value="Unassembled WGS sequence"/>
</dbReference>
<evidence type="ECO:0000256" key="2">
    <source>
        <dbReference type="SAM" id="SignalP"/>
    </source>
</evidence>
<dbReference type="EMBL" id="JAGFBR010000017">
    <property type="protein sequence ID" value="KAH0452567.1"/>
    <property type="molecule type" value="Genomic_DNA"/>
</dbReference>
<evidence type="ECO:0000313" key="4">
    <source>
        <dbReference type="Proteomes" id="UP000775213"/>
    </source>
</evidence>
<proteinExistence type="predicted"/>
<evidence type="ECO:0000313" key="3">
    <source>
        <dbReference type="EMBL" id="KAH0452567.1"/>
    </source>
</evidence>
<keyword evidence="2" id="KW-0732">Signal</keyword>
<feature type="chain" id="PRO_5043619505" evidence="2">
    <location>
        <begin position="31"/>
        <end position="87"/>
    </location>
</feature>
<gene>
    <name evidence="3" type="ORF">IEQ34_019866</name>
</gene>
<evidence type="ECO:0000256" key="1">
    <source>
        <dbReference type="SAM" id="MobiDB-lite"/>
    </source>
</evidence>
<reference evidence="3 4" key="1">
    <citation type="journal article" date="2021" name="Hortic Res">
        <title>Chromosome-scale assembly of the Dendrobium chrysotoxum genome enhances the understanding of orchid evolution.</title>
        <authorList>
            <person name="Zhang Y."/>
            <person name="Zhang G.Q."/>
            <person name="Zhang D."/>
            <person name="Liu X.D."/>
            <person name="Xu X.Y."/>
            <person name="Sun W.H."/>
            <person name="Yu X."/>
            <person name="Zhu X."/>
            <person name="Wang Z.W."/>
            <person name="Zhao X."/>
            <person name="Zhong W.Y."/>
            <person name="Chen H."/>
            <person name="Yin W.L."/>
            <person name="Huang T."/>
            <person name="Niu S.C."/>
            <person name="Liu Z.J."/>
        </authorList>
    </citation>
    <scope>NUCLEOTIDE SEQUENCE [LARGE SCALE GENOMIC DNA]</scope>
    <source>
        <strain evidence="3">Lindl</strain>
    </source>
</reference>
<name>A0AAV7GAL8_DENCH</name>